<dbReference type="Proteomes" id="UP000653797">
    <property type="component" value="Unassembled WGS sequence"/>
</dbReference>
<name>A0A927GF04_9BACT</name>
<proteinExistence type="predicted"/>
<evidence type="ECO:0000256" key="1">
    <source>
        <dbReference type="SAM" id="SignalP"/>
    </source>
</evidence>
<feature type="signal peptide" evidence="1">
    <location>
        <begin position="1"/>
        <end position="19"/>
    </location>
</feature>
<evidence type="ECO:0000313" key="3">
    <source>
        <dbReference type="Proteomes" id="UP000653797"/>
    </source>
</evidence>
<dbReference type="EMBL" id="JACXAA010000008">
    <property type="protein sequence ID" value="MBD2755362.1"/>
    <property type="molecule type" value="Genomic_DNA"/>
</dbReference>
<evidence type="ECO:0008006" key="4">
    <source>
        <dbReference type="Google" id="ProtNLM"/>
    </source>
</evidence>
<accession>A0A927GF04</accession>
<dbReference type="RefSeq" id="WP_191040986.1">
    <property type="nucleotide sequence ID" value="NZ_JACXAA010000008.1"/>
</dbReference>
<comment type="caution">
    <text evidence="2">The sequence shown here is derived from an EMBL/GenBank/DDBJ whole genome shotgun (WGS) entry which is preliminary data.</text>
</comment>
<feature type="chain" id="PRO_5037717326" description="DUF3575 domain-containing protein" evidence="1">
    <location>
        <begin position="20"/>
        <end position="169"/>
    </location>
</feature>
<evidence type="ECO:0000313" key="2">
    <source>
        <dbReference type="EMBL" id="MBD2755362.1"/>
    </source>
</evidence>
<sequence length="169" mass="18206">MKSLVILLTVCAIAVPSSAQVLPHRMRVGLSVDLLGATLGIGTQVHGSLRISDDYRAFDDKHTYINLGIGVGGGFTGGAGMVGQTVPHYVTYGIGRGRAMVEFGYAGVWMEKQTMETVMTSGGTFRDRQTKWVYGAAPLIGYRYTAYSGFLFRANLTMVLPGVSVGWIF</sequence>
<keyword evidence="1" id="KW-0732">Signal</keyword>
<protein>
    <recommendedName>
        <fullName evidence="4">DUF3575 domain-containing protein</fullName>
    </recommendedName>
</protein>
<dbReference type="AlphaFoldDB" id="A0A927GF04"/>
<gene>
    <name evidence="2" type="ORF">IC230_20845</name>
</gene>
<keyword evidence="3" id="KW-1185">Reference proteome</keyword>
<organism evidence="2 3">
    <name type="scientific">Spirosoma validum</name>
    <dbReference type="NCBI Taxonomy" id="2771355"/>
    <lineage>
        <taxon>Bacteria</taxon>
        <taxon>Pseudomonadati</taxon>
        <taxon>Bacteroidota</taxon>
        <taxon>Cytophagia</taxon>
        <taxon>Cytophagales</taxon>
        <taxon>Cytophagaceae</taxon>
        <taxon>Spirosoma</taxon>
    </lineage>
</organism>
<reference evidence="2" key="1">
    <citation type="submission" date="2020-09" db="EMBL/GenBank/DDBJ databases">
        <authorList>
            <person name="Kim M.K."/>
        </authorList>
    </citation>
    <scope>NUCLEOTIDE SEQUENCE</scope>
    <source>
        <strain evidence="2">BT704</strain>
    </source>
</reference>